<keyword evidence="5" id="KW-1185">Reference proteome</keyword>
<dbReference type="EMBL" id="FXTX01000021">
    <property type="protein sequence ID" value="SMP20689.1"/>
    <property type="molecule type" value="Genomic_DNA"/>
</dbReference>
<dbReference type="NCBIfam" id="TIGR00573">
    <property type="entry name" value="dnaq"/>
    <property type="match status" value="1"/>
</dbReference>
<dbReference type="GO" id="GO:0005829">
    <property type="term" value="C:cytosol"/>
    <property type="evidence" value="ECO:0007669"/>
    <property type="project" value="TreeGrafter"/>
</dbReference>
<sequence length="202" mass="23509">MKIFERLKIEFKKKQLKNKDYLFLFEEPPEDEFVAFDTETTGLNPKEDDILSIGAVKIKNNQILLSERFYQLVKPVKEINEESIKIHGLRKKDLENGIDVYEAIDKFVRFVGNRTLVGYYIEFDIAMINKYFKKLSGTTLPNRYIDISGLYYDYKIGIIPQGNVDLRLDTIIKDLDIPTFGKHDALNDAIITAMIFLKLKSI</sequence>
<dbReference type="PANTHER" id="PTHR30231:SF7">
    <property type="entry name" value="BLR4117 PROTEIN"/>
    <property type="match status" value="1"/>
</dbReference>
<evidence type="ECO:0000256" key="1">
    <source>
        <dbReference type="ARBA" id="ARBA00025483"/>
    </source>
</evidence>
<dbReference type="GO" id="GO:0008408">
    <property type="term" value="F:3'-5' exonuclease activity"/>
    <property type="evidence" value="ECO:0007669"/>
    <property type="project" value="TreeGrafter"/>
</dbReference>
<evidence type="ECO:0000256" key="2">
    <source>
        <dbReference type="ARBA" id="ARBA00026073"/>
    </source>
</evidence>
<dbReference type="InterPro" id="IPR013520">
    <property type="entry name" value="Ribonucl_H"/>
</dbReference>
<dbReference type="FunFam" id="3.30.420.10:FF:000045">
    <property type="entry name" value="3'-5' exonuclease DinG"/>
    <property type="match status" value="1"/>
</dbReference>
<dbReference type="InterPro" id="IPR036397">
    <property type="entry name" value="RNaseH_sf"/>
</dbReference>
<name>A0AA45WP54_9AQUI</name>
<dbReference type="Proteomes" id="UP001157947">
    <property type="component" value="Unassembled WGS sequence"/>
</dbReference>
<proteinExistence type="predicted"/>
<comment type="subunit">
    <text evidence="2">DNA polymerase III contains a core (composed of alpha, epsilon and theta chains) that associates with a tau subunit. This core dimerizes to form the POLIII' complex. PolIII' associates with the gamma complex (composed of gamma, delta, delta', psi and chi chains) and with the beta chain to form the complete DNA polymerase III complex.</text>
</comment>
<organism evidence="4 5">
    <name type="scientific">Venenivibrio stagnispumantis</name>
    <dbReference type="NCBI Taxonomy" id="407998"/>
    <lineage>
        <taxon>Bacteria</taxon>
        <taxon>Pseudomonadati</taxon>
        <taxon>Aquificota</taxon>
        <taxon>Aquificia</taxon>
        <taxon>Aquificales</taxon>
        <taxon>Hydrogenothermaceae</taxon>
        <taxon>Venenivibrio</taxon>
    </lineage>
</organism>
<accession>A0AA45WP54</accession>
<dbReference type="GO" id="GO:0003677">
    <property type="term" value="F:DNA binding"/>
    <property type="evidence" value="ECO:0007669"/>
    <property type="project" value="InterPro"/>
</dbReference>
<dbReference type="NCBIfam" id="NF006601">
    <property type="entry name" value="PRK09145.1"/>
    <property type="match status" value="1"/>
</dbReference>
<comment type="caution">
    <text evidence="4">The sequence shown here is derived from an EMBL/GenBank/DDBJ whole genome shotgun (WGS) entry which is preliminary data.</text>
</comment>
<dbReference type="Gene3D" id="3.30.420.10">
    <property type="entry name" value="Ribonuclease H-like superfamily/Ribonuclease H"/>
    <property type="match status" value="1"/>
</dbReference>
<dbReference type="GO" id="GO:0006260">
    <property type="term" value="P:DNA replication"/>
    <property type="evidence" value="ECO:0007669"/>
    <property type="project" value="InterPro"/>
</dbReference>
<comment type="function">
    <text evidence="1">DNA polymerase III is a complex, multichain enzyme responsible for most of the replicative synthesis in bacteria. The epsilon subunit contain the editing function and is a proofreading 3'-5' exonuclease.</text>
</comment>
<dbReference type="SMART" id="SM00479">
    <property type="entry name" value="EXOIII"/>
    <property type="match status" value="1"/>
</dbReference>
<evidence type="ECO:0000259" key="3">
    <source>
        <dbReference type="SMART" id="SM00479"/>
    </source>
</evidence>
<dbReference type="CDD" id="cd06127">
    <property type="entry name" value="DEDDh"/>
    <property type="match status" value="1"/>
</dbReference>
<dbReference type="InterPro" id="IPR006054">
    <property type="entry name" value="DnaQ"/>
</dbReference>
<dbReference type="SUPFAM" id="SSF53098">
    <property type="entry name" value="Ribonuclease H-like"/>
    <property type="match status" value="1"/>
</dbReference>
<dbReference type="GO" id="GO:0003887">
    <property type="term" value="F:DNA-directed DNA polymerase activity"/>
    <property type="evidence" value="ECO:0007669"/>
    <property type="project" value="InterPro"/>
</dbReference>
<protein>
    <submittedName>
        <fullName evidence="4">DNA polymerase-3 subunit epsilon</fullName>
    </submittedName>
</protein>
<gene>
    <name evidence="4" type="ORF">SAMN06264868_1216</name>
</gene>
<evidence type="ECO:0000313" key="5">
    <source>
        <dbReference type="Proteomes" id="UP001157947"/>
    </source>
</evidence>
<dbReference type="PANTHER" id="PTHR30231">
    <property type="entry name" value="DNA POLYMERASE III SUBUNIT EPSILON"/>
    <property type="match status" value="1"/>
</dbReference>
<feature type="domain" description="Exonuclease" evidence="3">
    <location>
        <begin position="32"/>
        <end position="202"/>
    </location>
</feature>
<dbReference type="InterPro" id="IPR012337">
    <property type="entry name" value="RNaseH-like_sf"/>
</dbReference>
<dbReference type="Pfam" id="PF00929">
    <property type="entry name" value="RNase_T"/>
    <property type="match status" value="1"/>
</dbReference>
<dbReference type="RefSeq" id="WP_265134384.1">
    <property type="nucleotide sequence ID" value="NZ_FXTX01000021.1"/>
</dbReference>
<dbReference type="AlphaFoldDB" id="A0AA45WP54"/>
<reference evidence="4" key="1">
    <citation type="submission" date="2017-05" db="EMBL/GenBank/DDBJ databases">
        <authorList>
            <person name="Varghese N."/>
            <person name="Submissions S."/>
        </authorList>
    </citation>
    <scope>NUCLEOTIDE SEQUENCE</scope>
    <source>
        <strain evidence="4">DSM 18763</strain>
    </source>
</reference>
<evidence type="ECO:0000313" key="4">
    <source>
        <dbReference type="EMBL" id="SMP20689.1"/>
    </source>
</evidence>